<dbReference type="EMBL" id="CM045770">
    <property type="protein sequence ID" value="KAI7992452.1"/>
    <property type="molecule type" value="Genomic_DNA"/>
</dbReference>
<name>A0ACC0FWJ5_9ERIC</name>
<accession>A0ACC0FWJ5</accession>
<organism evidence="1 2">
    <name type="scientific">Camellia lanceoleosa</name>
    <dbReference type="NCBI Taxonomy" id="1840588"/>
    <lineage>
        <taxon>Eukaryota</taxon>
        <taxon>Viridiplantae</taxon>
        <taxon>Streptophyta</taxon>
        <taxon>Embryophyta</taxon>
        <taxon>Tracheophyta</taxon>
        <taxon>Spermatophyta</taxon>
        <taxon>Magnoliopsida</taxon>
        <taxon>eudicotyledons</taxon>
        <taxon>Gunneridae</taxon>
        <taxon>Pentapetalae</taxon>
        <taxon>asterids</taxon>
        <taxon>Ericales</taxon>
        <taxon>Theaceae</taxon>
        <taxon>Camellia</taxon>
    </lineage>
</organism>
<evidence type="ECO:0000313" key="2">
    <source>
        <dbReference type="Proteomes" id="UP001060215"/>
    </source>
</evidence>
<gene>
    <name evidence="1" type="ORF">LOK49_LG12G02883</name>
</gene>
<dbReference type="Proteomes" id="UP001060215">
    <property type="component" value="Chromosome 13"/>
</dbReference>
<sequence length="104" mass="11800">MFVMTPYSGTQLADWSAVDGIQVSVMTMWHEGFGDCGVIQNYKTILNEMIRYNDQLCKDMEWNPKRKKGFIAELIDLTTQRIMLNLKAKAPSALKKGVGVLWVA</sequence>
<evidence type="ECO:0000313" key="1">
    <source>
        <dbReference type="EMBL" id="KAI7992452.1"/>
    </source>
</evidence>
<protein>
    <submittedName>
        <fullName evidence="1">Uncharacterized protein</fullName>
    </submittedName>
</protein>
<comment type="caution">
    <text evidence="1">The sequence shown here is derived from an EMBL/GenBank/DDBJ whole genome shotgun (WGS) entry which is preliminary data.</text>
</comment>
<reference evidence="1 2" key="1">
    <citation type="journal article" date="2022" name="Plant J.">
        <title>Chromosome-level genome of Camellia lanceoleosa provides a valuable resource for understanding genome evolution and self-incompatibility.</title>
        <authorList>
            <person name="Gong W."/>
            <person name="Xiao S."/>
            <person name="Wang L."/>
            <person name="Liao Z."/>
            <person name="Chang Y."/>
            <person name="Mo W."/>
            <person name="Hu G."/>
            <person name="Li W."/>
            <person name="Zhao G."/>
            <person name="Zhu H."/>
            <person name="Hu X."/>
            <person name="Ji K."/>
            <person name="Xiang X."/>
            <person name="Song Q."/>
            <person name="Yuan D."/>
            <person name="Jin S."/>
            <person name="Zhang L."/>
        </authorList>
    </citation>
    <scope>NUCLEOTIDE SEQUENCE [LARGE SCALE GENOMIC DNA]</scope>
    <source>
        <strain evidence="1">SQ_2022a</strain>
    </source>
</reference>
<proteinExistence type="predicted"/>
<keyword evidence="2" id="KW-1185">Reference proteome</keyword>